<dbReference type="CDD" id="cd00077">
    <property type="entry name" value="HDc"/>
    <property type="match status" value="1"/>
</dbReference>
<gene>
    <name evidence="3" type="ORF">SYK_18840</name>
</gene>
<dbReference type="InterPro" id="IPR052020">
    <property type="entry name" value="Cyclic_di-GMP/3'3'-cGAMP_PDE"/>
</dbReference>
<sequence length="229" mass="24574">MLAGNNFAEGGAGAKALPVRPDSAHFVTTVLHQFAESLGFAIDAKDPYTSMHSEEVAEVSHALALSMGLSPSEADIIHVAGHLHDIGKIGVPDSVLKKRGSLNASEWQSIRRHPKAGADILRPVSSLKNLGVVDMVLHHHERYDGTGYPHGLKGIQIPLGARIIAVADSLSAMLQDRPYRVSKDFDAAKEEIVRCSGTQFDPRVVYALERVADAVRGMVNILSSSDKVA</sequence>
<protein>
    <submittedName>
        <fullName evidence="3">HD family phosphohydrolase</fullName>
    </submittedName>
</protein>
<dbReference type="PANTHER" id="PTHR45228:SF4">
    <property type="entry name" value="LIPOPROTEIN"/>
    <property type="match status" value="1"/>
</dbReference>
<evidence type="ECO:0000313" key="4">
    <source>
        <dbReference type="Proteomes" id="UP001317742"/>
    </source>
</evidence>
<evidence type="ECO:0000259" key="1">
    <source>
        <dbReference type="PROSITE" id="PS51831"/>
    </source>
</evidence>
<proteinExistence type="predicted"/>
<dbReference type="PROSITE" id="PS51831">
    <property type="entry name" value="HD"/>
    <property type="match status" value="1"/>
</dbReference>
<dbReference type="SUPFAM" id="SSF109604">
    <property type="entry name" value="HD-domain/PDEase-like"/>
    <property type="match status" value="1"/>
</dbReference>
<dbReference type="PROSITE" id="PS51832">
    <property type="entry name" value="HD_GYP"/>
    <property type="match status" value="1"/>
</dbReference>
<name>A0ABM8B166_9BACT</name>
<dbReference type="Gene3D" id="1.10.3210.10">
    <property type="entry name" value="Hypothetical protein af1432"/>
    <property type="match status" value="1"/>
</dbReference>
<dbReference type="Proteomes" id="UP001317742">
    <property type="component" value="Chromosome"/>
</dbReference>
<keyword evidence="4" id="KW-1185">Reference proteome</keyword>
<evidence type="ECO:0000313" key="3">
    <source>
        <dbReference type="EMBL" id="BDQ37524.1"/>
    </source>
</evidence>
<dbReference type="RefSeq" id="WP_281760044.1">
    <property type="nucleotide sequence ID" value="NZ_AP026709.1"/>
</dbReference>
<dbReference type="InterPro" id="IPR003607">
    <property type="entry name" value="HD/PDEase_dom"/>
</dbReference>
<evidence type="ECO:0000259" key="2">
    <source>
        <dbReference type="PROSITE" id="PS51832"/>
    </source>
</evidence>
<reference evidence="3 4" key="1">
    <citation type="submission" date="2022-08" db="EMBL/GenBank/DDBJ databases">
        <title>Genome Sequence of the sulphate-reducing bacterium, Pseudodesulfovibrio sp. SYK.</title>
        <authorList>
            <person name="Kondo R."/>
            <person name="Kataoka T."/>
        </authorList>
    </citation>
    <scope>NUCLEOTIDE SEQUENCE [LARGE SCALE GENOMIC DNA]</scope>
    <source>
        <strain evidence="3 4">SYK</strain>
    </source>
</reference>
<feature type="domain" description="HD-GYP" evidence="2">
    <location>
        <begin position="27"/>
        <end position="224"/>
    </location>
</feature>
<dbReference type="PANTHER" id="PTHR45228">
    <property type="entry name" value="CYCLIC DI-GMP PHOSPHODIESTERASE TM_0186-RELATED"/>
    <property type="match status" value="1"/>
</dbReference>
<dbReference type="InterPro" id="IPR006674">
    <property type="entry name" value="HD_domain"/>
</dbReference>
<dbReference type="EMBL" id="AP026709">
    <property type="protein sequence ID" value="BDQ37524.1"/>
    <property type="molecule type" value="Genomic_DNA"/>
</dbReference>
<dbReference type="SMART" id="SM00471">
    <property type="entry name" value="HDc"/>
    <property type="match status" value="1"/>
</dbReference>
<accession>A0ABM8B166</accession>
<organism evidence="3 4">
    <name type="scientific">Pseudodesulfovibrio nedwellii</name>
    <dbReference type="NCBI Taxonomy" id="2973072"/>
    <lineage>
        <taxon>Bacteria</taxon>
        <taxon>Pseudomonadati</taxon>
        <taxon>Thermodesulfobacteriota</taxon>
        <taxon>Desulfovibrionia</taxon>
        <taxon>Desulfovibrionales</taxon>
        <taxon>Desulfovibrionaceae</taxon>
    </lineage>
</organism>
<dbReference type="InterPro" id="IPR037522">
    <property type="entry name" value="HD_GYP_dom"/>
</dbReference>
<feature type="domain" description="HD" evidence="1">
    <location>
        <begin position="49"/>
        <end position="173"/>
    </location>
</feature>
<dbReference type="Pfam" id="PF13487">
    <property type="entry name" value="HD_5"/>
    <property type="match status" value="1"/>
</dbReference>